<proteinExistence type="predicted"/>
<accession>A0A450TQ32</accession>
<dbReference type="EMBL" id="CAADFL010000527">
    <property type="protein sequence ID" value="VFK18129.1"/>
    <property type="molecule type" value="Genomic_DNA"/>
</dbReference>
<dbReference type="EMBL" id="CAADFA010000545">
    <property type="protein sequence ID" value="VFJ70159.1"/>
    <property type="molecule type" value="Genomic_DNA"/>
</dbReference>
<sequence length="76" mass="8380">MLLLAQTGRDRLGIHQAILNRARAIRRFGEGNCFHLVPPGDPEVSSADYLAFMARQAGFFEKNIEEGEGMAGSLFL</sequence>
<dbReference type="AlphaFoldDB" id="A0A450TQ32"/>
<name>A0A450TQ32_9GAMM</name>
<reference evidence="1" key="1">
    <citation type="submission" date="2019-02" db="EMBL/GenBank/DDBJ databases">
        <authorList>
            <person name="Gruber-Vodicka R. H."/>
            <person name="Seah K. B. B."/>
        </authorList>
    </citation>
    <scope>NUCLEOTIDE SEQUENCE</scope>
    <source>
        <strain evidence="2">BECK_BZ163</strain>
        <strain evidence="3">BECK_BZ164</strain>
        <strain evidence="1">BECK_BZ165</strain>
    </source>
</reference>
<protein>
    <submittedName>
        <fullName evidence="1">Uncharacterized protein</fullName>
    </submittedName>
</protein>
<evidence type="ECO:0000313" key="3">
    <source>
        <dbReference type="EMBL" id="VFK18129.1"/>
    </source>
</evidence>
<evidence type="ECO:0000313" key="1">
    <source>
        <dbReference type="EMBL" id="VFJ70159.1"/>
    </source>
</evidence>
<evidence type="ECO:0000313" key="2">
    <source>
        <dbReference type="EMBL" id="VFJ70312.1"/>
    </source>
</evidence>
<gene>
    <name evidence="2" type="ORF">BECKFM1743A_GA0114220_105411</name>
    <name evidence="3" type="ORF">BECKFM1743B_GA0114221_105273</name>
    <name evidence="1" type="ORF">BECKFM1743C_GA0114222_105451</name>
</gene>
<organism evidence="1">
    <name type="scientific">Candidatus Kentrum sp. FM</name>
    <dbReference type="NCBI Taxonomy" id="2126340"/>
    <lineage>
        <taxon>Bacteria</taxon>
        <taxon>Pseudomonadati</taxon>
        <taxon>Pseudomonadota</taxon>
        <taxon>Gammaproteobacteria</taxon>
        <taxon>Candidatus Kentrum</taxon>
    </lineage>
</organism>
<dbReference type="EMBL" id="CAADEZ010000541">
    <property type="protein sequence ID" value="VFJ70312.1"/>
    <property type="molecule type" value="Genomic_DNA"/>
</dbReference>